<proteinExistence type="predicted"/>
<dbReference type="STRING" id="1388748.GCA_000463155_01767"/>
<gene>
    <name evidence="1" type="ORF">C7G83_00785</name>
</gene>
<reference evidence="1 2" key="1">
    <citation type="submission" date="2018-03" db="EMBL/GenBank/DDBJ databases">
        <title>Draft genome sequence of the first documented clinical Siccibacter turicensis isolate in Austria.</title>
        <authorList>
            <person name="Lepuschitz S."/>
            <person name="Pekard-Amenitsch S."/>
            <person name="Haunold R."/>
            <person name="Schill S."/>
            <person name="Mach R."/>
            <person name="Allerberger F."/>
            <person name="Ruppitsch W."/>
            <person name="Forsythe S.J."/>
        </authorList>
    </citation>
    <scope>NUCLEOTIDE SEQUENCE [LARGE SCALE GENOMIC DNA]</scope>
    <source>
        <strain evidence="1 2">6100069499-17</strain>
    </source>
</reference>
<organism evidence="1 2">
    <name type="scientific">Siccibacter turicensis</name>
    <dbReference type="NCBI Taxonomy" id="357233"/>
    <lineage>
        <taxon>Bacteria</taxon>
        <taxon>Pseudomonadati</taxon>
        <taxon>Pseudomonadota</taxon>
        <taxon>Gammaproteobacteria</taxon>
        <taxon>Enterobacterales</taxon>
        <taxon>Enterobacteriaceae</taxon>
        <taxon>Siccibacter</taxon>
    </lineage>
</organism>
<keyword evidence="2" id="KW-1185">Reference proteome</keyword>
<protein>
    <submittedName>
        <fullName evidence="1">Uncharacterized protein</fullName>
    </submittedName>
</protein>
<dbReference type="EMBL" id="PYEP01000001">
    <property type="protein sequence ID" value="PSN09323.1"/>
    <property type="molecule type" value="Genomic_DNA"/>
</dbReference>
<evidence type="ECO:0000313" key="2">
    <source>
        <dbReference type="Proteomes" id="UP000240212"/>
    </source>
</evidence>
<comment type="caution">
    <text evidence="1">The sequence shown here is derived from an EMBL/GenBank/DDBJ whole genome shotgun (WGS) entry which is preliminary data.</text>
</comment>
<accession>A0A2P8VP36</accession>
<name>A0A2P8VP36_9ENTR</name>
<dbReference type="Proteomes" id="UP000240212">
    <property type="component" value="Unassembled WGS sequence"/>
</dbReference>
<sequence length="200" mass="21639">MLIFEVFMEFNAHTDPIAIVLSALKLRQSADLMDRYSEPYVVVVGMDANSGSEPGFHTQVVEFSNVRAWQPLVPAGEGILLYGPANPGAFVALSVAIMESDADVREAGQRLEQRVTQAAQSMQAASLYAASPGAAAARALAERVLHRVAAQMMENRDDMLLTLSGCWLRDRPVPYGINGFSVHHNDFAEATLKVIPLPAG</sequence>
<dbReference type="AlphaFoldDB" id="A0A2P8VP36"/>
<evidence type="ECO:0000313" key="1">
    <source>
        <dbReference type="EMBL" id="PSN09323.1"/>
    </source>
</evidence>